<evidence type="ECO:0000256" key="3">
    <source>
        <dbReference type="ARBA" id="ARBA00022630"/>
    </source>
</evidence>
<protein>
    <submittedName>
        <fullName evidence="8">Pyridoxal 5'-phosphate synthase</fullName>
    </submittedName>
</protein>
<dbReference type="Pfam" id="PF10590">
    <property type="entry name" value="PNP_phzG_C"/>
    <property type="match status" value="1"/>
</dbReference>
<dbReference type="InterPro" id="IPR012349">
    <property type="entry name" value="Split_barrel_FMN-bd"/>
</dbReference>
<dbReference type="EMBL" id="JBHRZH010000012">
    <property type="protein sequence ID" value="MFC3762247.1"/>
    <property type="molecule type" value="Genomic_DNA"/>
</dbReference>
<evidence type="ECO:0000259" key="7">
    <source>
        <dbReference type="Pfam" id="PF10590"/>
    </source>
</evidence>
<dbReference type="RefSeq" id="WP_205120779.1">
    <property type="nucleotide sequence ID" value="NZ_JAFBCM010000001.1"/>
</dbReference>
<comment type="similarity">
    <text evidence="2">Belongs to the pyridoxamine 5'-phosphate oxidase family.</text>
</comment>
<reference evidence="9" key="1">
    <citation type="journal article" date="2019" name="Int. J. Syst. Evol. Microbiol.">
        <title>The Global Catalogue of Microorganisms (GCM) 10K type strain sequencing project: providing services to taxonomists for standard genome sequencing and annotation.</title>
        <authorList>
            <consortium name="The Broad Institute Genomics Platform"/>
            <consortium name="The Broad Institute Genome Sequencing Center for Infectious Disease"/>
            <person name="Wu L."/>
            <person name="Ma J."/>
        </authorList>
    </citation>
    <scope>NUCLEOTIDE SEQUENCE [LARGE SCALE GENOMIC DNA]</scope>
    <source>
        <strain evidence="9">CGMCC 4.7241</strain>
    </source>
</reference>
<keyword evidence="5" id="KW-0560">Oxidoreductase</keyword>
<dbReference type="PANTHER" id="PTHR10851:SF0">
    <property type="entry name" value="PYRIDOXINE-5'-PHOSPHATE OXIDASE"/>
    <property type="match status" value="1"/>
</dbReference>
<evidence type="ECO:0000256" key="4">
    <source>
        <dbReference type="ARBA" id="ARBA00022643"/>
    </source>
</evidence>
<dbReference type="PIRSF" id="PIRSF000190">
    <property type="entry name" value="Pyd_amn-ph_oxd"/>
    <property type="match status" value="1"/>
</dbReference>
<keyword evidence="4" id="KW-0288">FMN</keyword>
<name>A0ABV7YBE8_9ACTN</name>
<dbReference type="PANTHER" id="PTHR10851">
    <property type="entry name" value="PYRIDOXINE-5-PHOSPHATE OXIDASE"/>
    <property type="match status" value="1"/>
</dbReference>
<dbReference type="InterPro" id="IPR000659">
    <property type="entry name" value="Pyridox_Oxase"/>
</dbReference>
<comment type="cofactor">
    <cofactor evidence="1">
        <name>FMN</name>
        <dbReference type="ChEBI" id="CHEBI:58210"/>
    </cofactor>
</comment>
<feature type="domain" description="Pyridoxine 5'-phosphate oxidase dimerisation C-terminal" evidence="7">
    <location>
        <begin position="180"/>
        <end position="220"/>
    </location>
</feature>
<proteinExistence type="inferred from homology"/>
<sequence length="220" mass="24473">MTSEDLRALLRTVPTLTGTGPAFDPDDAPENPLPLFVDWLVTAIEHDDVAEPAAMTLSTVDANGRPSARVLILKNADEAGWQFASSALSRKGRELAQNGAAALTFYWVPLARQVRISGIVKAADPDDSANDFLARNESARAAAIASRQSEPLAHKNDLDRALAEVAARIEEDPTLTAKDWTLYTLQPDEIEFWQGDKNRQHQRLQYRRSTDGWRRTRLWP</sequence>
<comment type="caution">
    <text evidence="8">The sequence shown here is derived from an EMBL/GenBank/DDBJ whole genome shotgun (WGS) entry which is preliminary data.</text>
</comment>
<dbReference type="Gene3D" id="2.30.110.10">
    <property type="entry name" value="Electron Transport, Fmn-binding Protein, Chain A"/>
    <property type="match status" value="1"/>
</dbReference>
<dbReference type="InterPro" id="IPR011576">
    <property type="entry name" value="Pyridox_Oxase_N"/>
</dbReference>
<dbReference type="NCBIfam" id="NF004231">
    <property type="entry name" value="PRK05679.1"/>
    <property type="match status" value="1"/>
</dbReference>
<dbReference type="InterPro" id="IPR019576">
    <property type="entry name" value="Pyridoxamine_oxidase_dimer_C"/>
</dbReference>
<evidence type="ECO:0000256" key="5">
    <source>
        <dbReference type="ARBA" id="ARBA00023002"/>
    </source>
</evidence>
<evidence type="ECO:0000256" key="2">
    <source>
        <dbReference type="ARBA" id="ARBA00007301"/>
    </source>
</evidence>
<dbReference type="Pfam" id="PF01243">
    <property type="entry name" value="PNPOx_N"/>
    <property type="match status" value="1"/>
</dbReference>
<evidence type="ECO:0000259" key="6">
    <source>
        <dbReference type="Pfam" id="PF01243"/>
    </source>
</evidence>
<evidence type="ECO:0000313" key="8">
    <source>
        <dbReference type="EMBL" id="MFC3762247.1"/>
    </source>
</evidence>
<organism evidence="8 9">
    <name type="scientific">Tenggerimyces flavus</name>
    <dbReference type="NCBI Taxonomy" id="1708749"/>
    <lineage>
        <taxon>Bacteria</taxon>
        <taxon>Bacillati</taxon>
        <taxon>Actinomycetota</taxon>
        <taxon>Actinomycetes</taxon>
        <taxon>Propionibacteriales</taxon>
        <taxon>Nocardioidaceae</taxon>
        <taxon>Tenggerimyces</taxon>
    </lineage>
</organism>
<accession>A0ABV7YBE8</accession>
<dbReference type="Proteomes" id="UP001595699">
    <property type="component" value="Unassembled WGS sequence"/>
</dbReference>
<keyword evidence="9" id="KW-1185">Reference proteome</keyword>
<evidence type="ECO:0000313" key="9">
    <source>
        <dbReference type="Proteomes" id="UP001595699"/>
    </source>
</evidence>
<dbReference type="SUPFAM" id="SSF50475">
    <property type="entry name" value="FMN-binding split barrel"/>
    <property type="match status" value="1"/>
</dbReference>
<evidence type="ECO:0000256" key="1">
    <source>
        <dbReference type="ARBA" id="ARBA00001917"/>
    </source>
</evidence>
<keyword evidence="3" id="KW-0285">Flavoprotein</keyword>
<feature type="domain" description="Pyridoxamine 5'-phosphate oxidase N-terminal" evidence="6">
    <location>
        <begin position="49"/>
        <end position="154"/>
    </location>
</feature>
<gene>
    <name evidence="8" type="ORF">ACFOUW_15500</name>
</gene>